<keyword evidence="3" id="KW-1185">Reference proteome</keyword>
<dbReference type="GO" id="GO:0030286">
    <property type="term" value="C:dynein complex"/>
    <property type="evidence" value="ECO:0007669"/>
    <property type="project" value="InterPro"/>
</dbReference>
<evidence type="ECO:0000313" key="2">
    <source>
        <dbReference type="EMBL" id="VDM24408.1"/>
    </source>
</evidence>
<dbReference type="GO" id="GO:0051959">
    <property type="term" value="F:dynein light intermediate chain binding"/>
    <property type="evidence" value="ECO:0007669"/>
    <property type="project" value="InterPro"/>
</dbReference>
<dbReference type="GO" id="GO:0007018">
    <property type="term" value="P:microtubule-based movement"/>
    <property type="evidence" value="ECO:0007669"/>
    <property type="project" value="InterPro"/>
</dbReference>
<evidence type="ECO:0000313" key="3">
    <source>
        <dbReference type="Proteomes" id="UP000274429"/>
    </source>
</evidence>
<proteinExistence type="predicted"/>
<dbReference type="WBParaSite" id="TTAC_0000421301-mRNA-1">
    <property type="protein sequence ID" value="TTAC_0000421301-mRNA-1"/>
    <property type="gene ID" value="TTAC_0000421301"/>
</dbReference>
<dbReference type="PANTHER" id="PTHR45703">
    <property type="entry name" value="DYNEIN HEAVY CHAIN"/>
    <property type="match status" value="1"/>
</dbReference>
<accession>A0A0R3WTX3</accession>
<name>A0A0R3WTX3_HYDTA</name>
<dbReference type="Proteomes" id="UP000274429">
    <property type="component" value="Unassembled WGS sequence"/>
</dbReference>
<dbReference type="AlphaFoldDB" id="A0A0R3WTX3"/>
<sequence>MYLYEATPDSVEWTAYQEAMEDVILEGLTEAVRCSLAYISDHTDKSKSEMPLMQGSLIIDGTQLRFTPAMHEAQGESLMDLMDSLVQDITDQSRLVPLLSSHPPLPDIKAEREAAEQKAREEAEALEKRKAEEAEGESDDKEADKKAEGRDEDDEKKEDEEEASTSVAQEEKSKSLLSRASDESARISKTIKDRVGFSYQVMQTPEIADLIMKITDHVNAVMRAASEYQANLESNYAFYWAEDRREFIRQFCLYGRLLTRDDIDMNGDITAPEHPPTLDQFREIILKYDKVFEDVEKLEDAHIFDNWMRVDLKPFKVALLTEIRQWSDKFKQFLIDHVTNTLNGLSSFIHDSNEDLSFKVATEKVDYDKLVTILERLKLVRDAEAATDAGFDPLRETVALLKEFGEELPESVVKLLEVLPAQWNELKNFSVITKQKVQPLQEREVQNIRALSTEYDEQASAMRREFAESNIFQYECPNAYSQLDMWDVRLSEVERGVAAMQVSAKSFDVRDIPNYVDLKAMRREMKANKKMWDLVETFKSYVTSWKTQLWKQVDFEAIEDVSERGFSFPLTLPKIV</sequence>
<dbReference type="OrthoDB" id="10249909at2759"/>
<evidence type="ECO:0000313" key="4">
    <source>
        <dbReference type="WBParaSite" id="TTAC_0000421301-mRNA-1"/>
    </source>
</evidence>
<dbReference type="InterPro" id="IPR026983">
    <property type="entry name" value="DHC"/>
</dbReference>
<dbReference type="EMBL" id="UYWX01003891">
    <property type="protein sequence ID" value="VDM24408.1"/>
    <property type="molecule type" value="Genomic_DNA"/>
</dbReference>
<evidence type="ECO:0000256" key="1">
    <source>
        <dbReference type="SAM" id="MobiDB-lite"/>
    </source>
</evidence>
<reference evidence="4" key="1">
    <citation type="submission" date="2017-02" db="UniProtKB">
        <authorList>
            <consortium name="WormBaseParasite"/>
        </authorList>
    </citation>
    <scope>IDENTIFICATION</scope>
</reference>
<reference evidence="2 3" key="2">
    <citation type="submission" date="2018-11" db="EMBL/GenBank/DDBJ databases">
        <authorList>
            <consortium name="Pathogen Informatics"/>
        </authorList>
    </citation>
    <scope>NUCLEOTIDE SEQUENCE [LARGE SCALE GENOMIC DNA]</scope>
</reference>
<dbReference type="STRING" id="6205.A0A0R3WTX3"/>
<dbReference type="PANTHER" id="PTHR45703:SF8">
    <property type="entry name" value="DYNEINS HEAVY CHAIN"/>
    <property type="match status" value="1"/>
</dbReference>
<protein>
    <submittedName>
        <fullName evidence="4">DHC_N2 domain-containing protein</fullName>
    </submittedName>
</protein>
<feature type="region of interest" description="Disordered" evidence="1">
    <location>
        <begin position="97"/>
        <end position="183"/>
    </location>
</feature>
<feature type="compositionally biased region" description="Basic and acidic residues" evidence="1">
    <location>
        <begin position="108"/>
        <end position="133"/>
    </location>
</feature>
<gene>
    <name evidence="2" type="ORF">TTAC_LOCUS4198</name>
</gene>
<dbReference type="GO" id="GO:0045505">
    <property type="term" value="F:dynein intermediate chain binding"/>
    <property type="evidence" value="ECO:0007669"/>
    <property type="project" value="InterPro"/>
</dbReference>
<feature type="compositionally biased region" description="Basic and acidic residues" evidence="1">
    <location>
        <begin position="169"/>
        <end position="183"/>
    </location>
</feature>
<feature type="compositionally biased region" description="Acidic residues" evidence="1">
    <location>
        <begin position="150"/>
        <end position="163"/>
    </location>
</feature>
<organism evidence="4">
    <name type="scientific">Hydatigena taeniaeformis</name>
    <name type="common">Feline tapeworm</name>
    <name type="synonym">Taenia taeniaeformis</name>
    <dbReference type="NCBI Taxonomy" id="6205"/>
    <lineage>
        <taxon>Eukaryota</taxon>
        <taxon>Metazoa</taxon>
        <taxon>Spiralia</taxon>
        <taxon>Lophotrochozoa</taxon>
        <taxon>Platyhelminthes</taxon>
        <taxon>Cestoda</taxon>
        <taxon>Eucestoda</taxon>
        <taxon>Cyclophyllidea</taxon>
        <taxon>Taeniidae</taxon>
        <taxon>Hydatigera</taxon>
    </lineage>
</organism>